<feature type="transmembrane region" description="Helical" evidence="2">
    <location>
        <begin position="67"/>
        <end position="88"/>
    </location>
</feature>
<reference evidence="3 4" key="1">
    <citation type="submission" date="2016-10" db="EMBL/GenBank/DDBJ databases">
        <authorList>
            <person name="de Groot N.N."/>
        </authorList>
    </citation>
    <scope>NUCLEOTIDE SEQUENCE [LARGE SCALE GENOMIC DNA]</scope>
    <source>
        <strain evidence="3 4">CGMCC 4.5739</strain>
    </source>
</reference>
<evidence type="ECO:0000256" key="1">
    <source>
        <dbReference type="SAM" id="MobiDB-lite"/>
    </source>
</evidence>
<evidence type="ECO:0000313" key="4">
    <source>
        <dbReference type="Proteomes" id="UP000199207"/>
    </source>
</evidence>
<organism evidence="3 4">
    <name type="scientific">Streptomyces aidingensis</name>
    <dbReference type="NCBI Taxonomy" id="910347"/>
    <lineage>
        <taxon>Bacteria</taxon>
        <taxon>Bacillati</taxon>
        <taxon>Actinomycetota</taxon>
        <taxon>Actinomycetes</taxon>
        <taxon>Kitasatosporales</taxon>
        <taxon>Streptomycetaceae</taxon>
        <taxon>Streptomyces</taxon>
    </lineage>
</organism>
<keyword evidence="2" id="KW-1133">Transmembrane helix</keyword>
<name>A0A1I1SWE6_9ACTN</name>
<protein>
    <submittedName>
        <fullName evidence="3">ATP synthase protein I</fullName>
    </submittedName>
</protein>
<dbReference type="EMBL" id="FOLM01000017">
    <property type="protein sequence ID" value="SFD50794.1"/>
    <property type="molecule type" value="Genomic_DNA"/>
</dbReference>
<feature type="transmembrane region" description="Helical" evidence="2">
    <location>
        <begin position="36"/>
        <end position="58"/>
    </location>
</feature>
<accession>A0A1I1SWE6</accession>
<dbReference type="STRING" id="910347.SAMN05421773_11778"/>
<dbReference type="Proteomes" id="UP000199207">
    <property type="component" value="Unassembled WGS sequence"/>
</dbReference>
<gene>
    <name evidence="3" type="ORF">SAMN05421773_11778</name>
</gene>
<evidence type="ECO:0000313" key="3">
    <source>
        <dbReference type="EMBL" id="SFD50794.1"/>
    </source>
</evidence>
<keyword evidence="2" id="KW-0472">Membrane</keyword>
<evidence type="ECO:0000256" key="2">
    <source>
        <dbReference type="SAM" id="Phobius"/>
    </source>
</evidence>
<keyword evidence="2" id="KW-0812">Transmembrane</keyword>
<dbReference type="AlphaFoldDB" id="A0A1I1SWE6"/>
<keyword evidence="4" id="KW-1185">Reference proteome</keyword>
<feature type="transmembrane region" description="Helical" evidence="2">
    <location>
        <begin position="12"/>
        <end position="30"/>
    </location>
</feature>
<feature type="transmembrane region" description="Helical" evidence="2">
    <location>
        <begin position="100"/>
        <end position="118"/>
    </location>
</feature>
<sequence>MQSNDARIIRGAAIPTAVAGILAAPAGAVTGGTDTALAAVAGVLVAGAFFGSGQLVLAKVAQRWPDLLMGAAMAVYVAKVGILMILTVLLRDASFLDGRAFGAGVMAGLVAWLGGQLWSNLRVKTAYVVPESAEPAEPPGGAGAPASVPSSAAPSRKLP</sequence>
<feature type="region of interest" description="Disordered" evidence="1">
    <location>
        <begin position="132"/>
        <end position="159"/>
    </location>
</feature>
<feature type="compositionally biased region" description="Low complexity" evidence="1">
    <location>
        <begin position="144"/>
        <end position="159"/>
    </location>
</feature>
<proteinExistence type="predicted"/>